<evidence type="ECO:0000256" key="3">
    <source>
        <dbReference type="ARBA" id="ARBA00023277"/>
    </source>
</evidence>
<feature type="domain" description="Fibronectin type III-like" evidence="7">
    <location>
        <begin position="656"/>
        <end position="725"/>
    </location>
</feature>
<dbReference type="SMART" id="SM01217">
    <property type="entry name" value="Fn3_like"/>
    <property type="match status" value="1"/>
</dbReference>
<feature type="chain" id="PRO_5002756112" evidence="6">
    <location>
        <begin position="24"/>
        <end position="748"/>
    </location>
</feature>
<keyword evidence="4 5" id="KW-0326">Glycosidase</keyword>
<name>B0T7Y6_CAUSK</name>
<feature type="signal peptide" evidence="6">
    <location>
        <begin position="1"/>
        <end position="23"/>
    </location>
</feature>
<keyword evidence="6" id="KW-0732">Signal</keyword>
<evidence type="ECO:0000256" key="6">
    <source>
        <dbReference type="SAM" id="SignalP"/>
    </source>
</evidence>
<dbReference type="KEGG" id="cak:Caul_3622"/>
<dbReference type="EMBL" id="CP000927">
    <property type="protein sequence ID" value="ABZ72749.1"/>
    <property type="molecule type" value="Genomic_DNA"/>
</dbReference>
<dbReference type="InterPro" id="IPR036962">
    <property type="entry name" value="Glyco_hydro_3_N_sf"/>
</dbReference>
<dbReference type="GO" id="GO:0008422">
    <property type="term" value="F:beta-glucosidase activity"/>
    <property type="evidence" value="ECO:0007669"/>
    <property type="project" value="UniProtKB-EC"/>
</dbReference>
<dbReference type="Pfam" id="PF00933">
    <property type="entry name" value="Glyco_hydro_3"/>
    <property type="match status" value="1"/>
</dbReference>
<dbReference type="InterPro" id="IPR050288">
    <property type="entry name" value="Cellulose_deg_GH3"/>
</dbReference>
<dbReference type="InterPro" id="IPR002772">
    <property type="entry name" value="Glyco_hydro_3_C"/>
</dbReference>
<dbReference type="PROSITE" id="PS00775">
    <property type="entry name" value="GLYCOSYL_HYDROL_F3"/>
    <property type="match status" value="1"/>
</dbReference>
<evidence type="ECO:0000259" key="7">
    <source>
        <dbReference type="SMART" id="SM01217"/>
    </source>
</evidence>
<dbReference type="InterPro" id="IPR013783">
    <property type="entry name" value="Ig-like_fold"/>
</dbReference>
<evidence type="ECO:0000313" key="8">
    <source>
        <dbReference type="EMBL" id="ABZ72749.1"/>
    </source>
</evidence>
<accession>B0T7Y6</accession>
<dbReference type="PRINTS" id="PR00133">
    <property type="entry name" value="GLHYDRLASE3"/>
</dbReference>
<dbReference type="GO" id="GO:0005975">
    <property type="term" value="P:carbohydrate metabolic process"/>
    <property type="evidence" value="ECO:0007669"/>
    <property type="project" value="InterPro"/>
</dbReference>
<dbReference type="InterPro" id="IPR019800">
    <property type="entry name" value="Glyco_hydro_3_AS"/>
</dbReference>
<dbReference type="Gene3D" id="3.40.50.1700">
    <property type="entry name" value="Glycoside hydrolase family 3 C-terminal domain"/>
    <property type="match status" value="1"/>
</dbReference>
<dbReference type="Pfam" id="PF01915">
    <property type="entry name" value="Glyco_hydro_3_C"/>
    <property type="match status" value="1"/>
</dbReference>
<dbReference type="Gene3D" id="2.60.40.10">
    <property type="entry name" value="Immunoglobulins"/>
    <property type="match status" value="1"/>
</dbReference>
<dbReference type="OrthoDB" id="9781691at2"/>
<dbReference type="eggNOG" id="COG1472">
    <property type="taxonomic scope" value="Bacteria"/>
</dbReference>
<reference evidence="8" key="1">
    <citation type="submission" date="2008-01" db="EMBL/GenBank/DDBJ databases">
        <title>Complete sequence of chromosome of Caulobacter sp. K31.</title>
        <authorList>
            <consortium name="US DOE Joint Genome Institute"/>
            <person name="Copeland A."/>
            <person name="Lucas S."/>
            <person name="Lapidus A."/>
            <person name="Barry K."/>
            <person name="Glavina del Rio T."/>
            <person name="Dalin E."/>
            <person name="Tice H."/>
            <person name="Pitluck S."/>
            <person name="Bruce D."/>
            <person name="Goodwin L."/>
            <person name="Thompson L.S."/>
            <person name="Brettin T."/>
            <person name="Detter J.C."/>
            <person name="Han C."/>
            <person name="Schmutz J."/>
            <person name="Larimer F."/>
            <person name="Land M."/>
            <person name="Hauser L."/>
            <person name="Kyrpides N."/>
            <person name="Kim E."/>
            <person name="Stephens C."/>
            <person name="Richardson P."/>
        </authorList>
    </citation>
    <scope>NUCLEOTIDE SEQUENCE [LARGE SCALE GENOMIC DNA]</scope>
    <source>
        <strain evidence="8">K31</strain>
    </source>
</reference>
<dbReference type="InterPro" id="IPR026891">
    <property type="entry name" value="Fn3-like"/>
</dbReference>
<dbReference type="PANTHER" id="PTHR42715:SF10">
    <property type="entry name" value="BETA-GLUCOSIDASE"/>
    <property type="match status" value="1"/>
</dbReference>
<proteinExistence type="inferred from homology"/>
<dbReference type="HOGENOM" id="CLU_004542_4_1_5"/>
<dbReference type="InterPro" id="IPR036881">
    <property type="entry name" value="Glyco_hydro_3_C_sf"/>
</dbReference>
<comment type="similarity">
    <text evidence="1 5">Belongs to the glycosyl hydrolase 3 family.</text>
</comment>
<gene>
    <name evidence="8" type="ordered locus">Caul_3622</name>
</gene>
<dbReference type="Pfam" id="PF14310">
    <property type="entry name" value="Fn3-like"/>
    <property type="match status" value="1"/>
</dbReference>
<dbReference type="STRING" id="366602.Caul_3622"/>
<dbReference type="EC" id="3.2.1.21" evidence="8"/>
<evidence type="ECO:0000256" key="1">
    <source>
        <dbReference type="ARBA" id="ARBA00005336"/>
    </source>
</evidence>
<evidence type="ECO:0000256" key="2">
    <source>
        <dbReference type="ARBA" id="ARBA00022801"/>
    </source>
</evidence>
<dbReference type="Gene3D" id="3.20.20.300">
    <property type="entry name" value="Glycoside hydrolase, family 3, N-terminal domain"/>
    <property type="match status" value="1"/>
</dbReference>
<keyword evidence="2 5" id="KW-0378">Hydrolase</keyword>
<evidence type="ECO:0000256" key="4">
    <source>
        <dbReference type="ARBA" id="ARBA00023295"/>
    </source>
</evidence>
<dbReference type="SUPFAM" id="SSF52279">
    <property type="entry name" value="Beta-D-glucan exohydrolase, C-terminal domain"/>
    <property type="match status" value="1"/>
</dbReference>
<dbReference type="CAZy" id="GH3">
    <property type="family name" value="Glycoside Hydrolase Family 3"/>
</dbReference>
<keyword evidence="3" id="KW-0119">Carbohydrate metabolism</keyword>
<protein>
    <submittedName>
        <fullName evidence="8">Beta-glucosidase</fullName>
        <ecNumber evidence="8">3.2.1.21</ecNumber>
    </submittedName>
</protein>
<dbReference type="InterPro" id="IPR017853">
    <property type="entry name" value="GH"/>
</dbReference>
<dbReference type="AlphaFoldDB" id="B0T7Y6"/>
<dbReference type="SUPFAM" id="SSF51445">
    <property type="entry name" value="(Trans)glycosidases"/>
    <property type="match status" value="1"/>
</dbReference>
<sequence length="748" mass="78982" precursor="true">MKRQQLRALALALMLTTALPTAAAHAQAASASTAKPWMNTKLSADQRAELVVAQMTQDEKLALVFGFFGSNQKTPQFTPSPEARMGSAGYIPGIPRLGVPPLWETDAGVGVATQRETSDPYRERTSLPSGLATAATWNPELAYKGGAMIGSEARDSGFNVQLAGGVNLAREPRNGRNFEYGGEDPLLAGTIVGAQIRGIQSNKIISTIKHWALNGQETGRMTVSANIADDAARASDFLAFELAIEQSDPGAVMCAYNRINSTYACESNYLLNEVLKTDWGYKGFVMSDWGGVHSTPKAAKAGLDQESAYTFDKQPFFGAPLKAAVADGSAPQARLDDMAKRITRSMFAHGLFDHPVAIKPIDFAAHAKITQADAEEAIVLLKNDKGLLPLARTARKIVVIGSHADVGVLSGGGSSQVFPIGGMAVKGLGPKGFPGPIVYHPSSPLKALQVRNPGATFAYDDGTDAAAAAKLAAGADLVIVFAHQWAAESQDYSLTLADNQDALIDAVASANPKTAVVLETGGPVLMPWLDKVGAVVEAWYPGTHGGEAIARVLTGEVNPSGRLPITFPKSVDQLPRQTIDCDPAKPEDFCDVNYDIEGAAVGYKWFDQKGHAPLFAFGHGLSYSTFAYSGLKTEVVGDTLRVSFTVKNAGKAAGKDVPQVYVGPKAGGWEAPRRLAGFKKVDLVPGATTKVSVTVDPRLLATFDSKAKTWNIAAGAYEVSLGASSRDLTAKSDVAMAAKTLPVSYDGK</sequence>
<dbReference type="PANTHER" id="PTHR42715">
    <property type="entry name" value="BETA-GLUCOSIDASE"/>
    <property type="match status" value="1"/>
</dbReference>
<evidence type="ECO:0000256" key="5">
    <source>
        <dbReference type="RuleBase" id="RU361161"/>
    </source>
</evidence>
<organism evidence="8">
    <name type="scientific">Caulobacter sp. (strain K31)</name>
    <dbReference type="NCBI Taxonomy" id="366602"/>
    <lineage>
        <taxon>Bacteria</taxon>
        <taxon>Pseudomonadati</taxon>
        <taxon>Pseudomonadota</taxon>
        <taxon>Alphaproteobacteria</taxon>
        <taxon>Caulobacterales</taxon>
        <taxon>Caulobacteraceae</taxon>
        <taxon>Caulobacter</taxon>
    </lineage>
</organism>
<dbReference type="InterPro" id="IPR001764">
    <property type="entry name" value="Glyco_hydro_3_N"/>
</dbReference>